<sequence>MLRVWKPSGEEVLALPQEEVDDVRSLKRRLRGPSGTPRFRQRLLSDGQALEDAASLQGLTDLQLILLPFLPAEQKDADRLTSAVKDGLLEVVEDLLQRPQDPNLPNGIGATPLCTACEHGHLEIARLLLEADANIEKISGPRSRTPLRMACEMGHLELARLMVEAGADKDKVSGRDVRSPLGMATERGHIEVVRFLLQAGADKDAKYDSYRPAAVASRCRHYEVVRLFHGGL</sequence>
<accession>A0A812PVR7</accession>
<gene>
    <name evidence="5" type="primary">mask</name>
    <name evidence="5" type="ORF">SNAT2548_LOCUS19326</name>
</gene>
<feature type="repeat" description="ANK" evidence="3">
    <location>
        <begin position="108"/>
        <end position="140"/>
    </location>
</feature>
<dbReference type="CDD" id="cd17039">
    <property type="entry name" value="Ubl_ubiquitin_like"/>
    <property type="match status" value="1"/>
</dbReference>
<dbReference type="SMART" id="SM00248">
    <property type="entry name" value="ANK"/>
    <property type="match status" value="4"/>
</dbReference>
<dbReference type="PROSITE" id="PS50053">
    <property type="entry name" value="UBIQUITIN_2"/>
    <property type="match status" value="1"/>
</dbReference>
<dbReference type="GO" id="GO:0005737">
    <property type="term" value="C:cytoplasm"/>
    <property type="evidence" value="ECO:0007669"/>
    <property type="project" value="TreeGrafter"/>
</dbReference>
<dbReference type="InterPro" id="IPR036770">
    <property type="entry name" value="Ankyrin_rpt-contain_sf"/>
</dbReference>
<keyword evidence="1" id="KW-0677">Repeat</keyword>
<keyword evidence="2 3" id="KW-0040">ANK repeat</keyword>
<dbReference type="PRINTS" id="PR01415">
    <property type="entry name" value="ANKYRIN"/>
</dbReference>
<dbReference type="InterPro" id="IPR029071">
    <property type="entry name" value="Ubiquitin-like_domsf"/>
</dbReference>
<dbReference type="Proteomes" id="UP000604046">
    <property type="component" value="Unassembled WGS sequence"/>
</dbReference>
<keyword evidence="6" id="KW-1185">Reference proteome</keyword>
<dbReference type="SUPFAM" id="SSF48403">
    <property type="entry name" value="Ankyrin repeat"/>
    <property type="match status" value="1"/>
</dbReference>
<dbReference type="InterPro" id="IPR000626">
    <property type="entry name" value="Ubiquitin-like_dom"/>
</dbReference>
<dbReference type="InterPro" id="IPR002110">
    <property type="entry name" value="Ankyrin_rpt"/>
</dbReference>
<name>A0A812PVR7_9DINO</name>
<reference evidence="5" key="1">
    <citation type="submission" date="2021-02" db="EMBL/GenBank/DDBJ databases">
        <authorList>
            <person name="Dougan E. K."/>
            <person name="Rhodes N."/>
            <person name="Thang M."/>
            <person name="Chan C."/>
        </authorList>
    </citation>
    <scope>NUCLEOTIDE SEQUENCE</scope>
</reference>
<feature type="repeat" description="ANK" evidence="3">
    <location>
        <begin position="176"/>
        <end position="208"/>
    </location>
</feature>
<organism evidence="5 6">
    <name type="scientific">Symbiodinium natans</name>
    <dbReference type="NCBI Taxonomy" id="878477"/>
    <lineage>
        <taxon>Eukaryota</taxon>
        <taxon>Sar</taxon>
        <taxon>Alveolata</taxon>
        <taxon>Dinophyceae</taxon>
        <taxon>Suessiales</taxon>
        <taxon>Symbiodiniaceae</taxon>
        <taxon>Symbiodinium</taxon>
    </lineage>
</organism>
<dbReference type="OrthoDB" id="539213at2759"/>
<dbReference type="AlphaFoldDB" id="A0A812PVR7"/>
<evidence type="ECO:0000256" key="3">
    <source>
        <dbReference type="PROSITE-ProRule" id="PRU00023"/>
    </source>
</evidence>
<dbReference type="PANTHER" id="PTHR24198:SF165">
    <property type="entry name" value="ANKYRIN REPEAT-CONTAINING PROTEIN-RELATED"/>
    <property type="match status" value="1"/>
</dbReference>
<protein>
    <submittedName>
        <fullName evidence="5">Mask protein</fullName>
    </submittedName>
</protein>
<dbReference type="PANTHER" id="PTHR24198">
    <property type="entry name" value="ANKYRIN REPEAT AND PROTEIN KINASE DOMAIN-CONTAINING PROTEIN"/>
    <property type="match status" value="1"/>
</dbReference>
<dbReference type="Gene3D" id="1.25.40.20">
    <property type="entry name" value="Ankyrin repeat-containing domain"/>
    <property type="match status" value="1"/>
</dbReference>
<feature type="domain" description="Ubiquitin-like" evidence="4">
    <location>
        <begin position="1"/>
        <end position="57"/>
    </location>
</feature>
<dbReference type="PROSITE" id="PS50297">
    <property type="entry name" value="ANK_REP_REGION"/>
    <property type="match status" value="3"/>
</dbReference>
<evidence type="ECO:0000256" key="1">
    <source>
        <dbReference type="ARBA" id="ARBA00022737"/>
    </source>
</evidence>
<dbReference type="Pfam" id="PF12796">
    <property type="entry name" value="Ank_2"/>
    <property type="match status" value="1"/>
</dbReference>
<evidence type="ECO:0000313" key="5">
    <source>
        <dbReference type="EMBL" id="CAE7360043.1"/>
    </source>
</evidence>
<comment type="caution">
    <text evidence="5">The sequence shown here is derived from an EMBL/GenBank/DDBJ whole genome shotgun (WGS) entry which is preliminary data.</text>
</comment>
<dbReference type="EMBL" id="CAJNDS010002173">
    <property type="protein sequence ID" value="CAE7360043.1"/>
    <property type="molecule type" value="Genomic_DNA"/>
</dbReference>
<dbReference type="Pfam" id="PF00023">
    <property type="entry name" value="Ank"/>
    <property type="match status" value="1"/>
</dbReference>
<evidence type="ECO:0000259" key="4">
    <source>
        <dbReference type="PROSITE" id="PS50053"/>
    </source>
</evidence>
<feature type="repeat" description="ANK" evidence="3">
    <location>
        <begin position="142"/>
        <end position="174"/>
    </location>
</feature>
<evidence type="ECO:0000313" key="6">
    <source>
        <dbReference type="Proteomes" id="UP000604046"/>
    </source>
</evidence>
<dbReference type="SUPFAM" id="SSF54236">
    <property type="entry name" value="Ubiquitin-like"/>
    <property type="match status" value="1"/>
</dbReference>
<dbReference type="PROSITE" id="PS50088">
    <property type="entry name" value="ANK_REPEAT"/>
    <property type="match status" value="3"/>
</dbReference>
<proteinExistence type="predicted"/>
<evidence type="ECO:0000256" key="2">
    <source>
        <dbReference type="ARBA" id="ARBA00023043"/>
    </source>
</evidence>